<comment type="caution">
    <text evidence="2">The sequence shown here is derived from an EMBL/GenBank/DDBJ whole genome shotgun (WGS) entry which is preliminary data.</text>
</comment>
<feature type="compositionally biased region" description="Pro residues" evidence="1">
    <location>
        <begin position="16"/>
        <end position="28"/>
    </location>
</feature>
<organism evidence="2 3">
    <name type="scientific">Punica granatum</name>
    <name type="common">Pomegranate</name>
    <dbReference type="NCBI Taxonomy" id="22663"/>
    <lineage>
        <taxon>Eukaryota</taxon>
        <taxon>Viridiplantae</taxon>
        <taxon>Streptophyta</taxon>
        <taxon>Embryophyta</taxon>
        <taxon>Tracheophyta</taxon>
        <taxon>Spermatophyta</taxon>
        <taxon>Magnoliopsida</taxon>
        <taxon>eudicotyledons</taxon>
        <taxon>Gunneridae</taxon>
        <taxon>Pentapetalae</taxon>
        <taxon>rosids</taxon>
        <taxon>malvids</taxon>
        <taxon>Myrtales</taxon>
        <taxon>Lythraceae</taxon>
        <taxon>Punica</taxon>
    </lineage>
</organism>
<reference evidence="3" key="1">
    <citation type="journal article" date="2017" name="Plant J.">
        <title>The pomegranate (Punica granatum L.) genome and the genomics of punicalagin biosynthesis.</title>
        <authorList>
            <person name="Qin G."/>
            <person name="Xu C."/>
            <person name="Ming R."/>
            <person name="Tang H."/>
            <person name="Guyot R."/>
            <person name="Kramer E.M."/>
            <person name="Hu Y."/>
            <person name="Yi X."/>
            <person name="Qi Y."/>
            <person name="Xu X."/>
            <person name="Gao Z."/>
            <person name="Pan H."/>
            <person name="Jian J."/>
            <person name="Tian Y."/>
            <person name="Yue Z."/>
            <person name="Xu Y."/>
        </authorList>
    </citation>
    <scope>NUCLEOTIDE SEQUENCE [LARGE SCALE GENOMIC DNA]</scope>
    <source>
        <strain evidence="3">cv. Dabenzi</strain>
    </source>
</reference>
<gene>
    <name evidence="2" type="ORF">CDL15_Pgr015220</name>
</gene>
<evidence type="ECO:0000313" key="2">
    <source>
        <dbReference type="EMBL" id="OWM65795.1"/>
    </source>
</evidence>
<dbReference type="Proteomes" id="UP000197138">
    <property type="component" value="Unassembled WGS sequence"/>
</dbReference>
<sequence>MKSPSPQPQLPLTFKLPPPGLPSLPLPPPRLPFTADLHYISPPPPTTANPAHRHPSLDYTISRDLTVGALAWPPVRLPRTAFSAASTTGASRGAMTPKSAAPTTATVAARYISPEATLPPALIAPAACPTQSESRGARAACPSWCRPCRRRRPRAPPLHPPRRRFRPLLRPGWCGATSTDNSKKININQGRNGAISHVCMHI</sequence>
<evidence type="ECO:0000313" key="3">
    <source>
        <dbReference type="Proteomes" id="UP000197138"/>
    </source>
</evidence>
<dbReference type="AlphaFoldDB" id="A0A218VZ75"/>
<dbReference type="EMBL" id="MTKT01005556">
    <property type="protein sequence ID" value="OWM65795.1"/>
    <property type="molecule type" value="Genomic_DNA"/>
</dbReference>
<feature type="region of interest" description="Disordered" evidence="1">
    <location>
        <begin position="1"/>
        <end position="28"/>
    </location>
</feature>
<evidence type="ECO:0000256" key="1">
    <source>
        <dbReference type="SAM" id="MobiDB-lite"/>
    </source>
</evidence>
<proteinExistence type="predicted"/>
<protein>
    <submittedName>
        <fullName evidence="2">Uncharacterized protein</fullName>
    </submittedName>
</protein>
<accession>A0A218VZ75</accession>
<name>A0A218VZ75_PUNGR</name>